<evidence type="ECO:0000313" key="3">
    <source>
        <dbReference type="Proteomes" id="UP000321328"/>
    </source>
</evidence>
<keyword evidence="1" id="KW-0472">Membrane</keyword>
<keyword evidence="3" id="KW-1185">Reference proteome</keyword>
<sequence length="442" mass="44708">MIGSPQCPSRVAVHPGTGATRVAVVDPGGEPRLLARLPGRCDVDDVLGVLFADRRPEPVVVGAAGVPVAVAVGGGLPRIVIDGGVSGTEVTLVGPDGVGPTRTVDVGGARCDTVARELLSGASLEEARRVREGLSLLPAVTADGGVRLDAGTLRRALAEPMSLIVDAAAEVAELAGGGVAEVVLVGGLARTPLLAELFDAAGVGPVRVPPVPDVAAVLGALTPLPSSPRPSASRGVSATESGYSCDRVGVSPGPPLLPPIPPRRHRVRRAALGVAVGLIALLGAGAALVPGRHLANTAGELVQYGYRLALPAGWAHTGGLPERRRTLITPTMAPAGSDLVSIELSELGYDADAEPARARAELRSAFHAAVAGGERLTGFDPDGRFAGRAVAVYRQDLRGTVVDWYVVFDGGAQFSIGCRHTPSGVVAVDAACATVVASVRPA</sequence>
<organism evidence="2 3">
    <name type="scientific">Pseudonocardia asaccharolytica DSM 44247 = NBRC 16224</name>
    <dbReference type="NCBI Taxonomy" id="1123024"/>
    <lineage>
        <taxon>Bacteria</taxon>
        <taxon>Bacillati</taxon>
        <taxon>Actinomycetota</taxon>
        <taxon>Actinomycetes</taxon>
        <taxon>Pseudonocardiales</taxon>
        <taxon>Pseudonocardiaceae</taxon>
        <taxon>Pseudonocardia</taxon>
    </lineage>
</organism>
<comment type="caution">
    <text evidence="2">The sequence shown here is derived from an EMBL/GenBank/DDBJ whole genome shotgun (WGS) entry which is preliminary data.</text>
</comment>
<dbReference type="NCBIfam" id="TIGR03931">
    <property type="entry name" value="T7SS_Rv3446c"/>
    <property type="match status" value="1"/>
</dbReference>
<evidence type="ECO:0000313" key="2">
    <source>
        <dbReference type="EMBL" id="GEL16249.1"/>
    </source>
</evidence>
<name>A0A511CUJ4_9PSEU</name>
<dbReference type="SUPFAM" id="SSF53067">
    <property type="entry name" value="Actin-like ATPase domain"/>
    <property type="match status" value="1"/>
</dbReference>
<gene>
    <name evidence="2" type="ORF">PA7_00860</name>
</gene>
<dbReference type="InterPro" id="IPR043129">
    <property type="entry name" value="ATPase_NBD"/>
</dbReference>
<keyword evidence="1" id="KW-0812">Transmembrane</keyword>
<dbReference type="STRING" id="1123024.GCA_000423625_01105"/>
<reference evidence="2 3" key="1">
    <citation type="submission" date="2019-07" db="EMBL/GenBank/DDBJ databases">
        <title>Whole genome shotgun sequence of Pseudonocardia asaccharolytica NBRC 16224.</title>
        <authorList>
            <person name="Hosoyama A."/>
            <person name="Uohara A."/>
            <person name="Ohji S."/>
            <person name="Ichikawa N."/>
        </authorList>
    </citation>
    <scope>NUCLEOTIDE SEQUENCE [LARGE SCALE GENOMIC DNA]</scope>
    <source>
        <strain evidence="2 3">NBRC 16224</strain>
    </source>
</reference>
<proteinExistence type="predicted"/>
<dbReference type="AlphaFoldDB" id="A0A511CUJ4"/>
<accession>A0A511CUJ4</accession>
<dbReference type="EMBL" id="BJVI01000001">
    <property type="protein sequence ID" value="GEL16249.1"/>
    <property type="molecule type" value="Genomic_DNA"/>
</dbReference>
<evidence type="ECO:0000256" key="1">
    <source>
        <dbReference type="SAM" id="Phobius"/>
    </source>
</evidence>
<dbReference type="Proteomes" id="UP000321328">
    <property type="component" value="Unassembled WGS sequence"/>
</dbReference>
<feature type="transmembrane region" description="Helical" evidence="1">
    <location>
        <begin position="270"/>
        <end position="289"/>
    </location>
</feature>
<keyword evidence="1" id="KW-1133">Transmembrane helix</keyword>
<dbReference type="InterPro" id="IPR023840">
    <property type="entry name" value="T7SS_Rv3446c"/>
</dbReference>
<protein>
    <recommendedName>
        <fullName evidence="4">Type VII secretion-associated protein</fullName>
    </recommendedName>
</protein>
<evidence type="ECO:0008006" key="4">
    <source>
        <dbReference type="Google" id="ProtNLM"/>
    </source>
</evidence>